<dbReference type="Pfam" id="PF08448">
    <property type="entry name" value="PAS_4"/>
    <property type="match status" value="1"/>
</dbReference>
<dbReference type="EC" id="2.7.13.3" evidence="2"/>
<comment type="catalytic activity">
    <reaction evidence="1">
        <text>ATP + protein L-histidine = ADP + protein N-phospho-L-histidine.</text>
        <dbReference type="EC" id="2.7.13.3"/>
    </reaction>
</comment>
<dbReference type="InterPro" id="IPR000014">
    <property type="entry name" value="PAS"/>
</dbReference>
<evidence type="ECO:0000256" key="5">
    <source>
        <dbReference type="ARBA" id="ARBA00022741"/>
    </source>
</evidence>
<gene>
    <name evidence="9" type="ORF">FA743_15415</name>
</gene>
<keyword evidence="4" id="KW-0808">Transferase</keyword>
<dbReference type="GO" id="GO:0005524">
    <property type="term" value="F:ATP binding"/>
    <property type="evidence" value="ECO:0007669"/>
    <property type="project" value="UniProtKB-KW"/>
</dbReference>
<dbReference type="InterPro" id="IPR035965">
    <property type="entry name" value="PAS-like_dom_sf"/>
</dbReference>
<evidence type="ECO:0000256" key="1">
    <source>
        <dbReference type="ARBA" id="ARBA00000085"/>
    </source>
</evidence>
<evidence type="ECO:0000313" key="9">
    <source>
        <dbReference type="EMBL" id="TJZ90314.1"/>
    </source>
</evidence>
<dbReference type="InterPro" id="IPR036890">
    <property type="entry name" value="HATPase_C_sf"/>
</dbReference>
<keyword evidence="6 9" id="KW-0418">Kinase</keyword>
<sequence length="331" mass="36486">MDLDELYRLLRSSHVRAMGIVDTLRDPLVVLGPDLTVISANPAFYRAFEASADETVGQSFTTLGNGQWDIDELNQLLREVVPKSASIYDYEVTADFPHVGRKTMLITAQRVEHPDRQHRILLVSIVDATARRRKEAEKDILIGEFDHRLKNLMSVTRALARQTTVKGRSAADYRDDLIARLDALGRSLQVSANRDTTSLSELTAQLIEPYQGGSSRIEVTPGPPVPLISAQAMSLGMVLHELATNALKYGALSGAGGQVRIGWAPEEDPDGVAMVRLHWDESGGPKTAPPDSHGFGTRLITVSMEHELGGRAEFDFRPEGLRAELVFPRRD</sequence>
<evidence type="ECO:0000313" key="10">
    <source>
        <dbReference type="Proteomes" id="UP000309747"/>
    </source>
</evidence>
<dbReference type="Proteomes" id="UP000309747">
    <property type="component" value="Unassembled WGS sequence"/>
</dbReference>
<dbReference type="EMBL" id="SUNI01000017">
    <property type="protein sequence ID" value="TJZ90314.1"/>
    <property type="molecule type" value="Genomic_DNA"/>
</dbReference>
<evidence type="ECO:0000256" key="6">
    <source>
        <dbReference type="ARBA" id="ARBA00022777"/>
    </source>
</evidence>
<dbReference type="Pfam" id="PF07536">
    <property type="entry name" value="HWE_HK"/>
    <property type="match status" value="1"/>
</dbReference>
<dbReference type="PANTHER" id="PTHR41523">
    <property type="entry name" value="TWO-COMPONENT SYSTEM SENSOR PROTEIN"/>
    <property type="match status" value="1"/>
</dbReference>
<dbReference type="GO" id="GO:0004673">
    <property type="term" value="F:protein histidine kinase activity"/>
    <property type="evidence" value="ECO:0007669"/>
    <property type="project" value="UniProtKB-EC"/>
</dbReference>
<name>A0A4U0RQ19_9RHOB</name>
<keyword evidence="7" id="KW-0067">ATP-binding</keyword>
<feature type="domain" description="Signal transduction histidine kinase HWE region" evidence="8">
    <location>
        <begin position="144"/>
        <end position="224"/>
    </location>
</feature>
<dbReference type="CDD" id="cd00130">
    <property type="entry name" value="PAS"/>
    <property type="match status" value="1"/>
</dbReference>
<dbReference type="Gene3D" id="3.30.565.10">
    <property type="entry name" value="Histidine kinase-like ATPase, C-terminal domain"/>
    <property type="match status" value="1"/>
</dbReference>
<accession>A0A4U0RQ19</accession>
<organism evidence="9 10">
    <name type="scientific">Paracoccus gahaiensis</name>
    <dbReference type="NCBI Taxonomy" id="1706839"/>
    <lineage>
        <taxon>Bacteria</taxon>
        <taxon>Pseudomonadati</taxon>
        <taxon>Pseudomonadota</taxon>
        <taxon>Alphaproteobacteria</taxon>
        <taxon>Rhodobacterales</taxon>
        <taxon>Paracoccaceae</taxon>
        <taxon>Paracoccus</taxon>
    </lineage>
</organism>
<reference evidence="9 10" key="1">
    <citation type="submission" date="2019-04" db="EMBL/GenBank/DDBJ databases">
        <authorList>
            <person name="Li J."/>
        </authorList>
    </citation>
    <scope>NUCLEOTIDE SEQUENCE [LARGE SCALE GENOMIC DNA]</scope>
    <source>
        <strain evidence="9 10">KCTC 42687</strain>
    </source>
</reference>
<evidence type="ECO:0000256" key="7">
    <source>
        <dbReference type="ARBA" id="ARBA00022840"/>
    </source>
</evidence>
<dbReference type="InterPro" id="IPR011102">
    <property type="entry name" value="Sig_transdc_His_kinase_HWE"/>
</dbReference>
<evidence type="ECO:0000259" key="8">
    <source>
        <dbReference type="SMART" id="SM00911"/>
    </source>
</evidence>
<keyword evidence="3" id="KW-0597">Phosphoprotein</keyword>
<dbReference type="SUPFAM" id="SSF55874">
    <property type="entry name" value="ATPase domain of HSP90 chaperone/DNA topoisomerase II/histidine kinase"/>
    <property type="match status" value="1"/>
</dbReference>
<keyword evidence="10" id="KW-1185">Reference proteome</keyword>
<dbReference type="SMART" id="SM00911">
    <property type="entry name" value="HWE_HK"/>
    <property type="match status" value="1"/>
</dbReference>
<dbReference type="SUPFAM" id="SSF55785">
    <property type="entry name" value="PYP-like sensor domain (PAS domain)"/>
    <property type="match status" value="1"/>
</dbReference>
<evidence type="ECO:0000256" key="4">
    <source>
        <dbReference type="ARBA" id="ARBA00022679"/>
    </source>
</evidence>
<protein>
    <recommendedName>
        <fullName evidence="2">histidine kinase</fullName>
        <ecNumber evidence="2">2.7.13.3</ecNumber>
    </recommendedName>
</protein>
<dbReference type="OrthoDB" id="9816309at2"/>
<keyword evidence="5" id="KW-0547">Nucleotide-binding</keyword>
<evidence type="ECO:0000256" key="3">
    <source>
        <dbReference type="ARBA" id="ARBA00022553"/>
    </source>
</evidence>
<dbReference type="PANTHER" id="PTHR41523:SF8">
    <property type="entry name" value="ETHYLENE RESPONSE SENSOR PROTEIN"/>
    <property type="match status" value="1"/>
</dbReference>
<dbReference type="RefSeq" id="WP_136886990.1">
    <property type="nucleotide sequence ID" value="NZ_SUNI01000017.1"/>
</dbReference>
<proteinExistence type="predicted"/>
<dbReference type="Gene3D" id="3.30.450.20">
    <property type="entry name" value="PAS domain"/>
    <property type="match status" value="1"/>
</dbReference>
<dbReference type="InterPro" id="IPR013656">
    <property type="entry name" value="PAS_4"/>
</dbReference>
<evidence type="ECO:0000256" key="2">
    <source>
        <dbReference type="ARBA" id="ARBA00012438"/>
    </source>
</evidence>
<dbReference type="AlphaFoldDB" id="A0A4U0RQ19"/>
<comment type="caution">
    <text evidence="9">The sequence shown here is derived from an EMBL/GenBank/DDBJ whole genome shotgun (WGS) entry which is preliminary data.</text>
</comment>